<dbReference type="InterPro" id="IPR006439">
    <property type="entry name" value="HAD-SF_hydro_IA"/>
</dbReference>
<dbReference type="PANTHER" id="PTHR43611">
    <property type="entry name" value="ALPHA-D-GLUCOSE 1-PHOSPHATE PHOSPHATASE"/>
    <property type="match status" value="1"/>
</dbReference>
<protein>
    <recommendedName>
        <fullName evidence="3">HAD family phosphatase</fullName>
    </recommendedName>
</protein>
<name>A0A2H0ULL7_9BACT</name>
<sequence length="201" mass="23337">MKNQIKIALFDVDGIVIVGREKYFSHVFADENNLPREVVDEFFLNDFKLCTFGRADLKEKIAPYLSRWKWQGDVDGFLEKWFKSEALKDEAVLDIVGALRSKGIKCYLATRQEKYRLAYIWNTVGLKNNFDGFFGTCEIGYDKCQPEFFERVFEETNSKADEILFFDDAQKNIDMAKSLGIQAHFYSDIEVLKTETASLLK</sequence>
<dbReference type="InterPro" id="IPR023214">
    <property type="entry name" value="HAD_sf"/>
</dbReference>
<comment type="caution">
    <text evidence="1">The sequence shown here is derived from an EMBL/GenBank/DDBJ whole genome shotgun (WGS) entry which is preliminary data.</text>
</comment>
<dbReference type="PANTHER" id="PTHR43611:SF3">
    <property type="entry name" value="FLAVIN MONONUCLEOTIDE HYDROLASE 1, CHLOROPLATIC"/>
    <property type="match status" value="1"/>
</dbReference>
<evidence type="ECO:0000313" key="2">
    <source>
        <dbReference type="Proteomes" id="UP000229526"/>
    </source>
</evidence>
<dbReference type="Proteomes" id="UP000229526">
    <property type="component" value="Unassembled WGS sequence"/>
</dbReference>
<dbReference type="EMBL" id="PFBD01000011">
    <property type="protein sequence ID" value="PIR87280.1"/>
    <property type="molecule type" value="Genomic_DNA"/>
</dbReference>
<dbReference type="Pfam" id="PF00702">
    <property type="entry name" value="Hydrolase"/>
    <property type="match status" value="1"/>
</dbReference>
<dbReference type="Gene3D" id="3.40.50.1000">
    <property type="entry name" value="HAD superfamily/HAD-like"/>
    <property type="match status" value="1"/>
</dbReference>
<dbReference type="SFLD" id="SFLDS00003">
    <property type="entry name" value="Haloacid_Dehalogenase"/>
    <property type="match status" value="1"/>
</dbReference>
<evidence type="ECO:0008006" key="3">
    <source>
        <dbReference type="Google" id="ProtNLM"/>
    </source>
</evidence>
<dbReference type="InterPro" id="IPR036412">
    <property type="entry name" value="HAD-like_sf"/>
</dbReference>
<proteinExistence type="predicted"/>
<accession>A0A2H0ULL7</accession>
<reference evidence="2" key="1">
    <citation type="submission" date="2017-09" db="EMBL/GenBank/DDBJ databases">
        <title>Depth-based differentiation of microbial function through sediment-hosted aquifers and enrichment of novel symbionts in the deep terrestrial subsurface.</title>
        <authorList>
            <person name="Probst A.J."/>
            <person name="Ladd B."/>
            <person name="Jarett J.K."/>
            <person name="Geller-Mcgrath D.E."/>
            <person name="Sieber C.M.K."/>
            <person name="Emerson J.B."/>
            <person name="Anantharaman K."/>
            <person name="Thomas B.C."/>
            <person name="Malmstrom R."/>
            <person name="Stieglmeier M."/>
            <person name="Klingl A."/>
            <person name="Woyke T."/>
            <person name="Ryan C.M."/>
            <person name="Banfield J.F."/>
        </authorList>
    </citation>
    <scope>NUCLEOTIDE SEQUENCE [LARGE SCALE GENOMIC DNA]</scope>
</reference>
<dbReference type="SUPFAM" id="SSF56784">
    <property type="entry name" value="HAD-like"/>
    <property type="match status" value="1"/>
</dbReference>
<organism evidence="1 2">
    <name type="scientific">Candidatus Harrisonbacteria bacterium CG10_big_fil_rev_8_21_14_0_10_49_15</name>
    <dbReference type="NCBI Taxonomy" id="1974587"/>
    <lineage>
        <taxon>Bacteria</taxon>
        <taxon>Candidatus Harrisoniibacteriota</taxon>
    </lineage>
</organism>
<evidence type="ECO:0000313" key="1">
    <source>
        <dbReference type="EMBL" id="PIR87280.1"/>
    </source>
</evidence>
<dbReference type="AlphaFoldDB" id="A0A2H0ULL7"/>
<dbReference type="NCBIfam" id="TIGR01509">
    <property type="entry name" value="HAD-SF-IA-v3"/>
    <property type="match status" value="1"/>
</dbReference>
<gene>
    <name evidence="1" type="ORF">COU11_01275</name>
</gene>
<dbReference type="SFLD" id="SFLDG01129">
    <property type="entry name" value="C1.5:_HAD__Beta-PGM__Phosphata"/>
    <property type="match status" value="1"/>
</dbReference>